<dbReference type="EMBL" id="JAAXOQ010000021">
    <property type="protein sequence ID" value="NKY19767.1"/>
    <property type="molecule type" value="Genomic_DNA"/>
</dbReference>
<evidence type="ECO:0000256" key="1">
    <source>
        <dbReference type="ARBA" id="ARBA00023235"/>
    </source>
</evidence>
<protein>
    <submittedName>
        <fullName evidence="3">4-oxalocrotonate tautomerase</fullName>
    </submittedName>
</protein>
<organism evidence="3 4">
    <name type="scientific">Tsukamurella spumae</name>
    <dbReference type="NCBI Taxonomy" id="44753"/>
    <lineage>
        <taxon>Bacteria</taxon>
        <taxon>Bacillati</taxon>
        <taxon>Actinomycetota</taxon>
        <taxon>Actinomycetes</taxon>
        <taxon>Mycobacteriales</taxon>
        <taxon>Tsukamurellaceae</taxon>
        <taxon>Tsukamurella</taxon>
    </lineage>
</organism>
<accession>A0A846X2C0</accession>
<keyword evidence="1" id="KW-0413">Isomerase</keyword>
<evidence type="ECO:0000259" key="2">
    <source>
        <dbReference type="Pfam" id="PF01361"/>
    </source>
</evidence>
<dbReference type="GO" id="GO:0016853">
    <property type="term" value="F:isomerase activity"/>
    <property type="evidence" value="ECO:0007669"/>
    <property type="project" value="UniProtKB-KW"/>
</dbReference>
<comment type="caution">
    <text evidence="3">The sequence shown here is derived from an EMBL/GenBank/DDBJ whole genome shotgun (WGS) entry which is preliminary data.</text>
</comment>
<dbReference type="Proteomes" id="UP000582646">
    <property type="component" value="Unassembled WGS sequence"/>
</dbReference>
<dbReference type="InterPro" id="IPR004370">
    <property type="entry name" value="4-OT-like_dom"/>
</dbReference>
<evidence type="ECO:0000313" key="4">
    <source>
        <dbReference type="Proteomes" id="UP000582646"/>
    </source>
</evidence>
<gene>
    <name evidence="3" type="ORF">HF999_15490</name>
</gene>
<dbReference type="SUPFAM" id="SSF55331">
    <property type="entry name" value="Tautomerase/MIF"/>
    <property type="match status" value="1"/>
</dbReference>
<keyword evidence="4" id="KW-1185">Reference proteome</keyword>
<evidence type="ECO:0000313" key="3">
    <source>
        <dbReference type="EMBL" id="NKY19767.1"/>
    </source>
</evidence>
<feature type="domain" description="4-oxalocrotonate tautomerase-like" evidence="2">
    <location>
        <begin position="2"/>
        <end position="60"/>
    </location>
</feature>
<sequence length="65" mass="7269">MPLVEITLAQKREPEVIRELLRSVHDAVKAALSVPDEKIRVVVREVPSTHWSAGGVTLAEREERA</sequence>
<proteinExistence type="predicted"/>
<dbReference type="InterPro" id="IPR014347">
    <property type="entry name" value="Tautomerase/MIF_sf"/>
</dbReference>
<reference evidence="3 4" key="1">
    <citation type="submission" date="2020-04" db="EMBL/GenBank/DDBJ databases">
        <title>MicrobeNet Type strains.</title>
        <authorList>
            <person name="Nicholson A.C."/>
        </authorList>
    </citation>
    <scope>NUCLEOTIDE SEQUENCE [LARGE SCALE GENOMIC DNA]</scope>
    <source>
        <strain evidence="3 4">DSM 44113</strain>
    </source>
</reference>
<dbReference type="AlphaFoldDB" id="A0A846X2C0"/>
<dbReference type="Pfam" id="PF01361">
    <property type="entry name" value="Tautomerase"/>
    <property type="match status" value="1"/>
</dbReference>
<name>A0A846X2C0_9ACTN</name>
<dbReference type="Gene3D" id="3.30.429.10">
    <property type="entry name" value="Macrophage Migration Inhibitory Factor"/>
    <property type="match status" value="1"/>
</dbReference>